<evidence type="ECO:0000256" key="5">
    <source>
        <dbReference type="ARBA" id="ARBA00023136"/>
    </source>
</evidence>
<feature type="transmembrane region" description="Helical" evidence="6">
    <location>
        <begin position="39"/>
        <end position="59"/>
    </location>
</feature>
<dbReference type="PANTHER" id="PTHR21248:SF22">
    <property type="entry name" value="PHOSPHOLIPASE D"/>
    <property type="match status" value="1"/>
</dbReference>
<evidence type="ECO:0000313" key="9">
    <source>
        <dbReference type="Proteomes" id="UP000315201"/>
    </source>
</evidence>
<dbReference type="InterPro" id="IPR025202">
    <property type="entry name" value="PLD-like_dom"/>
</dbReference>
<reference evidence="8 9" key="1">
    <citation type="submission" date="2019-06" db="EMBL/GenBank/DDBJ databases">
        <title>Mycoplasma nasistruthionis sp. nov. str Ms03.</title>
        <authorList>
            <person name="Botes A."/>
        </authorList>
    </citation>
    <scope>NUCLEOTIDE SEQUENCE [LARGE SCALE GENOMIC DNA]</scope>
    <source>
        <strain evidence="8 9">Ms03</strain>
    </source>
</reference>
<dbReference type="AlphaFoldDB" id="A0A4Y6I5P8"/>
<dbReference type="GO" id="GO:0030572">
    <property type="term" value="F:phosphatidyltransferase activity"/>
    <property type="evidence" value="ECO:0007669"/>
    <property type="project" value="UniProtKB-ARBA"/>
</dbReference>
<evidence type="ECO:0000259" key="7">
    <source>
        <dbReference type="PROSITE" id="PS50035"/>
    </source>
</evidence>
<organism evidence="8 9">
    <name type="scientific">Mycoplasma nasistruthionis</name>
    <dbReference type="NCBI Taxonomy" id="353852"/>
    <lineage>
        <taxon>Bacteria</taxon>
        <taxon>Bacillati</taxon>
        <taxon>Mycoplasmatota</taxon>
        <taxon>Mollicutes</taxon>
        <taxon>Mycoplasmataceae</taxon>
        <taxon>Mycoplasma</taxon>
    </lineage>
</organism>
<keyword evidence="4 6" id="KW-1133">Transmembrane helix</keyword>
<sequence>MNSNRFNLKTIFLFIVQLLIFGSIIAGIAILILNVSDKYIYLFVFSFYLLNCVFVLLVYKQKRQHDSKFSWTYFILLLPFFGHILFFIYGRVFVNKNEIKISKDPKYNLTTYLSALNLDHKKLNQSPIKSLEKINDAIVLPASFKFFHEGYRFYDKLLKSLREAEKSIYIVTYIIKKSEISNEFYEILYQKAQQGVKIKWLVDDFGAMLSQKWKLRSLNKHPNIEISVIGKIYYPFINSASFTRNHQKFIIIDNNKVYSGGNNISDEYASLSKKYGHWIDLNYQITGPYINEYILHFIKFWKVITNKDIIIESSLYYEDSTQIKHNSQAYLITESPSFLYSDAEALWIKLFGSAKQSIKICTPYFAVTEAMKKQLIIALKSGVDVTIYFPGLPDKKTVHKIGLFQLRQYKKYGLKIKIYKHHFLHTKAGIIDNKIGWIGTSNMDSRSMYSQYETIDVITGKAISNLKKIFAHYDQQCDRVENIAQMDKDPNVIEKFVFDLTKPLI</sequence>
<dbReference type="InterPro" id="IPR027379">
    <property type="entry name" value="CLS_N"/>
</dbReference>
<dbReference type="SMART" id="SM00155">
    <property type="entry name" value="PLDc"/>
    <property type="match status" value="2"/>
</dbReference>
<evidence type="ECO:0000256" key="3">
    <source>
        <dbReference type="ARBA" id="ARBA00022692"/>
    </source>
</evidence>
<dbReference type="SUPFAM" id="SSF56024">
    <property type="entry name" value="Phospholipase D/nuclease"/>
    <property type="match status" value="2"/>
</dbReference>
<dbReference type="PROSITE" id="PS50035">
    <property type="entry name" value="PLD"/>
    <property type="match status" value="2"/>
</dbReference>
<dbReference type="Pfam" id="PF13396">
    <property type="entry name" value="PLDc_N"/>
    <property type="match status" value="1"/>
</dbReference>
<dbReference type="GO" id="GO:0005886">
    <property type="term" value="C:plasma membrane"/>
    <property type="evidence" value="ECO:0007669"/>
    <property type="project" value="UniProtKB-SubCell"/>
</dbReference>
<dbReference type="Proteomes" id="UP000315201">
    <property type="component" value="Chromosome"/>
</dbReference>
<dbReference type="EMBL" id="CP041147">
    <property type="protein sequence ID" value="QDF64944.1"/>
    <property type="molecule type" value="Genomic_DNA"/>
</dbReference>
<proteinExistence type="predicted"/>
<keyword evidence="5 6" id="KW-0472">Membrane</keyword>
<feature type="domain" description="PLD phosphodiesterase" evidence="7">
    <location>
        <begin position="241"/>
        <end position="268"/>
    </location>
</feature>
<evidence type="ECO:0000313" key="8">
    <source>
        <dbReference type="EMBL" id="QDF64944.1"/>
    </source>
</evidence>
<dbReference type="Pfam" id="PF13091">
    <property type="entry name" value="PLDc_2"/>
    <property type="match status" value="2"/>
</dbReference>
<evidence type="ECO:0000256" key="2">
    <source>
        <dbReference type="ARBA" id="ARBA00022475"/>
    </source>
</evidence>
<feature type="transmembrane region" description="Helical" evidence="6">
    <location>
        <begin position="12"/>
        <end position="33"/>
    </location>
</feature>
<gene>
    <name evidence="8" type="ORF">FIV53_01300</name>
</gene>
<evidence type="ECO:0000256" key="6">
    <source>
        <dbReference type="SAM" id="Phobius"/>
    </source>
</evidence>
<accession>A0A4Y6I5P8</accession>
<dbReference type="CDD" id="cd09112">
    <property type="entry name" value="PLDc_CLS_2"/>
    <property type="match status" value="1"/>
</dbReference>
<protein>
    <submittedName>
        <fullName evidence="8">Cardiolipin synthetase</fullName>
    </submittedName>
</protein>
<comment type="subcellular location">
    <subcellularLocation>
        <location evidence="1">Cell membrane</location>
        <topology evidence="1">Multi-pass membrane protein</topology>
    </subcellularLocation>
</comment>
<keyword evidence="2" id="KW-1003">Cell membrane</keyword>
<evidence type="ECO:0000256" key="4">
    <source>
        <dbReference type="ARBA" id="ARBA00022989"/>
    </source>
</evidence>
<dbReference type="Gene3D" id="3.30.870.10">
    <property type="entry name" value="Endonuclease Chain A"/>
    <property type="match status" value="2"/>
</dbReference>
<dbReference type="PANTHER" id="PTHR21248">
    <property type="entry name" value="CARDIOLIPIN SYNTHASE"/>
    <property type="match status" value="1"/>
</dbReference>
<dbReference type="GO" id="GO:0032049">
    <property type="term" value="P:cardiolipin biosynthetic process"/>
    <property type="evidence" value="ECO:0007669"/>
    <property type="project" value="UniProtKB-ARBA"/>
</dbReference>
<dbReference type="CDD" id="cd09110">
    <property type="entry name" value="PLDc_CLS_1"/>
    <property type="match status" value="1"/>
</dbReference>
<dbReference type="InterPro" id="IPR001736">
    <property type="entry name" value="PLipase_D/transphosphatidylase"/>
</dbReference>
<keyword evidence="3 6" id="KW-0812">Transmembrane</keyword>
<keyword evidence="9" id="KW-1185">Reference proteome</keyword>
<evidence type="ECO:0000256" key="1">
    <source>
        <dbReference type="ARBA" id="ARBA00004651"/>
    </source>
</evidence>
<feature type="transmembrane region" description="Helical" evidence="6">
    <location>
        <begin position="71"/>
        <end position="90"/>
    </location>
</feature>
<feature type="domain" description="PLD phosphodiesterase" evidence="7">
    <location>
        <begin position="420"/>
        <end position="447"/>
    </location>
</feature>
<name>A0A4Y6I5P8_9MOLU</name>